<feature type="transmembrane region" description="Helical" evidence="1">
    <location>
        <begin position="119"/>
        <end position="140"/>
    </location>
</feature>
<protein>
    <recommendedName>
        <fullName evidence="4">AzlC-like protein</fullName>
    </recommendedName>
</protein>
<keyword evidence="1" id="KW-0472">Membrane</keyword>
<dbReference type="eggNOG" id="COG1296">
    <property type="taxonomic scope" value="Bacteria"/>
</dbReference>
<reference evidence="2 3" key="6">
    <citation type="journal article" date="2011" name="Appl. Environ. Microbiol.">
        <title>Involvement of the azorhizobial chromosome partition gene (parA) in the onset of bacteroid differentiation during Sesbania rostrata stem nodule development.</title>
        <authorList>
            <person name="Liu CT."/>
            <person name="Lee KB."/>
            <person name="Wang YS."/>
            <person name="Peng MH."/>
            <person name="Lee KT."/>
            <person name="Suzuki S."/>
            <person name="Suzuki T."/>
            <person name="Oyaizu H."/>
        </authorList>
    </citation>
    <scope>NUCLEOTIDE SEQUENCE [LARGE SCALE GENOMIC DNA]</scope>
    <source>
        <strain evidence="3">ATCC 43989 / DSM 5975 / JCM 20966 / LMG 6465 / NBRC 14845 / NCIMB 13405 / ORS 571</strain>
    </source>
</reference>
<dbReference type="Pfam" id="PF03591">
    <property type="entry name" value="AzlC"/>
    <property type="match status" value="1"/>
</dbReference>
<feature type="transmembrane region" description="Helical" evidence="1">
    <location>
        <begin position="174"/>
        <end position="192"/>
    </location>
</feature>
<gene>
    <name evidence="2" type="ordered locus">AZC_1599</name>
</gene>
<organism evidence="2 3">
    <name type="scientific">Azorhizobium caulinodans (strain ATCC 43989 / DSM 5975 / JCM 20966 / LMG 6465 / NBRC 14845 / NCIMB 13405 / ORS 571)</name>
    <dbReference type="NCBI Taxonomy" id="438753"/>
    <lineage>
        <taxon>Bacteria</taxon>
        <taxon>Pseudomonadati</taxon>
        <taxon>Pseudomonadota</taxon>
        <taxon>Alphaproteobacteria</taxon>
        <taxon>Hyphomicrobiales</taxon>
        <taxon>Xanthobacteraceae</taxon>
        <taxon>Azorhizobium</taxon>
    </lineage>
</organism>
<reference evidence="2 3" key="5">
    <citation type="journal article" date="2010" name="Appl. Environ. Microbiol.">
        <title>phrR-like gene praR of Azorhizobium caulinodans ORS571 is essential for symbiosis with Sesbania rostrata and is involved in expression of reb genes.</title>
        <authorList>
            <person name="Akiba N."/>
            <person name="Aono T."/>
            <person name="Toyazaki H."/>
            <person name="Sato S."/>
            <person name="Oyaizu H."/>
        </authorList>
    </citation>
    <scope>NUCLEOTIDE SEQUENCE [LARGE SCALE GENOMIC DNA]</scope>
    <source>
        <strain evidence="3">ATCC 43989 / DSM 5975 / JCM 20966 / LMG 6465 / NBRC 14845 / NCIMB 13405 / ORS 571</strain>
    </source>
</reference>
<sequence length="221" mass="22779">MSVPLLVLIASYIGFGGLLHGVGFPLLPGMLSTIFIWALPAQVILIGGLAAGTALPAIALAVGLSSIRLLPMVVALAPFTRGRHRSTVGEFCASHFVAMTMWVEGMRLLPKVPVEGRPAYTLAMGATYVGVSTLATWAGFELAGSLPPAFGAGLLFLTPASFTILMVRNSRTALDWMALAFGLASAPLVAGLDGGMDLMIGGVGGGTLAYGIARLLKRRAA</sequence>
<dbReference type="KEGG" id="azc:AZC_1599"/>
<keyword evidence="1" id="KW-0812">Transmembrane</keyword>
<evidence type="ECO:0008006" key="4">
    <source>
        <dbReference type="Google" id="ProtNLM"/>
    </source>
</evidence>
<evidence type="ECO:0000313" key="3">
    <source>
        <dbReference type="Proteomes" id="UP000000270"/>
    </source>
</evidence>
<keyword evidence="3" id="KW-1185">Reference proteome</keyword>
<dbReference type="InterPro" id="IPR011606">
    <property type="entry name" value="Brnchd-chn_aa_trnsp_permease"/>
</dbReference>
<dbReference type="AlphaFoldDB" id="A8HYC5"/>
<evidence type="ECO:0000256" key="1">
    <source>
        <dbReference type="SAM" id="Phobius"/>
    </source>
</evidence>
<keyword evidence="1" id="KW-1133">Transmembrane helix</keyword>
<feature type="transmembrane region" description="Helical" evidence="1">
    <location>
        <begin position="198"/>
        <end position="216"/>
    </location>
</feature>
<feature type="transmembrane region" description="Helical" evidence="1">
    <location>
        <begin position="6"/>
        <end position="27"/>
    </location>
</feature>
<proteinExistence type="predicted"/>
<reference evidence="2 3" key="4">
    <citation type="journal article" date="2009" name="Appl. Environ. Microbiol.">
        <title>Comparative genome-wide transcriptional profiling of Azorhizobium caulinodans ORS571 grown under free-living and symbiotic conditions.</title>
        <authorList>
            <person name="Tsukada S."/>
            <person name="Aono T."/>
            <person name="Akiba N."/>
            <person name="Lee KB."/>
            <person name="Liu CT."/>
            <person name="Toyazaki H."/>
            <person name="Oyaizu H."/>
        </authorList>
    </citation>
    <scope>NUCLEOTIDE SEQUENCE [LARGE SCALE GENOMIC DNA]</scope>
    <source>
        <strain evidence="3">ATCC 43989 / DSM 5975 / JCM 20966 / LMG 6465 / NBRC 14845 / NCIMB 13405 / ORS 571</strain>
    </source>
</reference>
<reference evidence="3" key="2">
    <citation type="submission" date="2007-04" db="EMBL/GenBank/DDBJ databases">
        <title>Complete genome sequence of the nitrogen-fixing bacterium Azorhizobium caulinodans ORS571.</title>
        <authorList>
            <person name="Lee K.B."/>
            <person name="Backer P.D."/>
            <person name="Aono T."/>
            <person name="Liu C.T."/>
            <person name="Suzuki S."/>
            <person name="Suzuki T."/>
            <person name="Kaneko T."/>
            <person name="Yamada M."/>
            <person name="Tabata S."/>
            <person name="Kupfer D.M."/>
            <person name="Najar F.Z."/>
            <person name="Wiley G.B."/>
            <person name="Roe B."/>
            <person name="Binnewies T."/>
            <person name="Ussery D."/>
            <person name="Vereecke D."/>
            <person name="Gevers D."/>
            <person name="Holsters M."/>
            <person name="Oyaizu H."/>
        </authorList>
    </citation>
    <scope>NUCLEOTIDE SEQUENCE [LARGE SCALE GENOMIC DNA]</scope>
    <source>
        <strain evidence="3">ATCC 43989 / DSM 5975 / JCM 20966 / LMG 6465 / NBRC 14845 / NCIMB 13405 / ORS 571</strain>
    </source>
</reference>
<dbReference type="Proteomes" id="UP000000270">
    <property type="component" value="Chromosome"/>
</dbReference>
<evidence type="ECO:0000313" key="2">
    <source>
        <dbReference type="EMBL" id="BAF87597.1"/>
    </source>
</evidence>
<dbReference type="HOGENOM" id="CLU_093154_0_0_5"/>
<name>A8HYC5_AZOC5</name>
<reference evidence="2 3" key="3">
    <citation type="journal article" date="2008" name="BMC Genomics">
        <title>The genome of the versatile nitrogen fixer Azorhizobium caulinodans ORS571.</title>
        <authorList>
            <person name="Lee KB."/>
            <person name="Backer P.D."/>
            <person name="Aono T."/>
            <person name="Liu CT."/>
            <person name="Suzuki S."/>
            <person name="Suzuki T."/>
            <person name="Kaneko T."/>
            <person name="Yamada M."/>
            <person name="Tabata S."/>
            <person name="Kupfer D.M."/>
            <person name="Najar F.Z."/>
            <person name="Wiley G.B."/>
            <person name="Roe B."/>
            <person name="Binnewies T.T."/>
            <person name="Ussery D.W."/>
            <person name="D'Haeze W."/>
            <person name="Herder J.D."/>
            <person name="Gevers D."/>
            <person name="Vereecke D."/>
            <person name="Holsters M."/>
            <person name="Oyaizu H."/>
        </authorList>
    </citation>
    <scope>NUCLEOTIDE SEQUENCE [LARGE SCALE GENOMIC DNA]</scope>
    <source>
        <strain evidence="3">ATCC 43989 / DSM 5975 / JCM 20966 / LMG 6465 / NBRC 14845 / NCIMB 13405 / ORS 571</strain>
    </source>
</reference>
<feature type="transmembrane region" description="Helical" evidence="1">
    <location>
        <begin position="146"/>
        <end position="167"/>
    </location>
</feature>
<accession>A8HYC5</accession>
<dbReference type="STRING" id="438753.AZC_1599"/>
<reference evidence="2 3" key="1">
    <citation type="journal article" date="2007" name="Appl. Environ. Microbiol.">
        <title>Rhizobial factors required for stem nodule maturation and maintenance in Sesbania rostrata-Azorhizobium caulinodans ORS571 symbiosis.</title>
        <authorList>
            <person name="Suzuki S."/>
            <person name="Aono T."/>
            <person name="Lee KB."/>
            <person name="Suzuki T."/>
            <person name="Liu CT."/>
            <person name="Miwa H."/>
            <person name="Wakao S."/>
            <person name="Iki T."/>
            <person name="Oyaizu H."/>
        </authorList>
    </citation>
    <scope>NUCLEOTIDE SEQUENCE [LARGE SCALE GENOMIC DNA]</scope>
    <source>
        <strain evidence="3">ATCC 43989 / DSM 5975 / JCM 20966 / LMG 6465 / NBRC 14845 / NCIMB 13405 / ORS 571</strain>
    </source>
</reference>
<dbReference type="EMBL" id="AP009384">
    <property type="protein sequence ID" value="BAF87597.1"/>
    <property type="molecule type" value="Genomic_DNA"/>
</dbReference>